<name>A0ABM9VF60_9HYPH</name>
<feature type="transmembrane region" description="Helical" evidence="1">
    <location>
        <begin position="29"/>
        <end position="55"/>
    </location>
</feature>
<keyword evidence="3" id="KW-1185">Reference proteome</keyword>
<accession>A0ABM9VF60</accession>
<evidence type="ECO:0008006" key="4">
    <source>
        <dbReference type="Google" id="ProtNLM"/>
    </source>
</evidence>
<protein>
    <recommendedName>
        <fullName evidence="4">Transmembrane protein</fullName>
    </recommendedName>
</protein>
<keyword evidence="1" id="KW-0812">Transmembrane</keyword>
<gene>
    <name evidence="2" type="ORF">AGR13a_Cc290092</name>
</gene>
<proteinExistence type="predicted"/>
<evidence type="ECO:0000256" key="1">
    <source>
        <dbReference type="SAM" id="Phobius"/>
    </source>
</evidence>
<keyword evidence="1" id="KW-1133">Transmembrane helix</keyword>
<evidence type="ECO:0000313" key="3">
    <source>
        <dbReference type="Proteomes" id="UP000191812"/>
    </source>
</evidence>
<evidence type="ECO:0000313" key="2">
    <source>
        <dbReference type="EMBL" id="CUX29718.1"/>
    </source>
</evidence>
<dbReference type="EMBL" id="FBWH01000022">
    <property type="protein sequence ID" value="CUX29718.1"/>
    <property type="molecule type" value="Genomic_DNA"/>
</dbReference>
<reference evidence="2 3" key="1">
    <citation type="submission" date="2016-01" db="EMBL/GenBank/DDBJ databases">
        <authorList>
            <person name="Regsiter A."/>
            <person name="william w."/>
        </authorList>
    </citation>
    <scope>NUCLEOTIDE SEQUENCE [LARGE SCALE GENOMIC DNA]</scope>
    <source>
        <strain evidence="2 3">CFBP 6927</strain>
    </source>
</reference>
<sequence length="137" mass="15172">MPEKSLQDQIDAIKFELSSPKRAPLTKDYAITTTIGTGIAIVSAVVAATFTYATFQNRLDDIDARLASLPLTEISKKVNFLECREREHVAAIRAIFADLRQVLVSINSDYSVLEQKMDRQLALQEDQLKNSSCGVAP</sequence>
<comment type="caution">
    <text evidence="2">The sequence shown here is derived from an EMBL/GenBank/DDBJ whole genome shotgun (WGS) entry which is preliminary data.</text>
</comment>
<dbReference type="RefSeq" id="WP_080835750.1">
    <property type="nucleotide sequence ID" value="NZ_LT009756.1"/>
</dbReference>
<organism evidence="2 3">
    <name type="scientific">Agrobacterium genomosp. 13 str. CFBP 6927</name>
    <dbReference type="NCBI Taxonomy" id="1183428"/>
    <lineage>
        <taxon>Bacteria</taxon>
        <taxon>Pseudomonadati</taxon>
        <taxon>Pseudomonadota</taxon>
        <taxon>Alphaproteobacteria</taxon>
        <taxon>Hyphomicrobiales</taxon>
        <taxon>Rhizobiaceae</taxon>
        <taxon>Rhizobium/Agrobacterium group</taxon>
        <taxon>Agrobacterium</taxon>
        <taxon>Agrobacterium tumefaciens complex</taxon>
    </lineage>
</organism>
<keyword evidence="1" id="KW-0472">Membrane</keyword>
<dbReference type="Proteomes" id="UP000191812">
    <property type="component" value="Unassembled WGS sequence"/>
</dbReference>